<evidence type="ECO:0000256" key="5">
    <source>
        <dbReference type="ARBA" id="ARBA00022801"/>
    </source>
</evidence>
<sequence>MNENKNTLPLIPLRGITIFPNMVMHFDVGREKSIAAVESAMEQQADLFLSSQKDPNIEEPELEDIQEIGTICKVKQLLKLPNNIIRVLVEGIERAKLINIEVNEEYMEATIEKLEEVQDIDKQEIEAYVKMLKKSFNKYIRISEGGKATNINLFEQVNDYSELTDVVASYVIIDEDKKQEILQELNVIRRIEKLLAIIENEIDIIKVEKKIGNKLKDSMDKSQREYYLREQIRVIQEELGEDDDDKKELSRYEEKIKNAKLPKYVKEKAKSELSRLKSAGSSSEGNVIRNYLDWILDIPWNKSTKDNFNINKAEDILDKEHYGLEEVKERIVEYLAVKQYTNSLKGPILCLVGPPGVGKTSIAKSVAKATNRNFVRMSLGGLKDEAEIRGHRKTYVGAIPGRIVYSIKEAKSNNPLMLLDEIDKLGFDHKGNVADALLEVLDSEQNNTFRDHYLELDMDLSKVMFITTANSLDNIPSPLLDRMEIIEVSGYTYEEKFHIAKKYLIPKILKEHKLNSEKFKVSDGAIKDIINSYTCESGVRSLERVLSKLVRKSLTEMIKKEKEVTNITTSRIQKYLGAPIYSYDKREHEDRVGVVKGMAWTAAGGDTLPVEAVTMKGTGKLELTGQLGDVMKESAKIAFGYVRANANKFGIKEDFYKDTDIHIHFPEGAIKKDGPSAGITITTAIVSALTNKKVRSNVSMTGEVTLTGRVMPIGGLKEKSIAAFRAGIDTIIIPKENEKDIVKIPSTIKNKLNIIVVEDVKEVLNKVIIGVDTIDKN</sequence>
<dbReference type="InterPro" id="IPR003593">
    <property type="entry name" value="AAA+_ATPase"/>
</dbReference>
<evidence type="ECO:0000259" key="20">
    <source>
        <dbReference type="PROSITE" id="PS51786"/>
    </source>
</evidence>
<dbReference type="SUPFAM" id="SSF88697">
    <property type="entry name" value="PUA domain-like"/>
    <property type="match status" value="1"/>
</dbReference>
<dbReference type="EC" id="3.4.21.53" evidence="11 14"/>
<keyword evidence="4 14" id="KW-0547">Nucleotide-binding</keyword>
<dbReference type="InterPro" id="IPR003111">
    <property type="entry name" value="Lon_prtase_N"/>
</dbReference>
<dbReference type="Pfam" id="PF02190">
    <property type="entry name" value="LON_substr_bdg"/>
    <property type="match status" value="1"/>
</dbReference>
<keyword evidence="23" id="KW-1185">Reference proteome</keyword>
<dbReference type="GeneID" id="66302324"/>
<evidence type="ECO:0000256" key="7">
    <source>
        <dbReference type="ARBA" id="ARBA00022840"/>
    </source>
</evidence>
<comment type="function">
    <text evidence="10 14">ATP-dependent serine protease that mediates the selective degradation of mutant and abnormal proteins as well as certain short-lived regulatory proteins. Required for cellular homeostasis and for survival from DNA damage and developmental changes induced by stress. Degrades polypeptides processively to yield small peptide fragments that are 5 to 10 amino acids long. Binds to DNA in a double-stranded, site-specific manner.</text>
</comment>
<dbReference type="Gene3D" id="3.40.50.300">
    <property type="entry name" value="P-loop containing nucleotide triphosphate hydrolases"/>
    <property type="match status" value="1"/>
</dbReference>
<feature type="domain" description="Lon N-terminal" evidence="21">
    <location>
        <begin position="8"/>
        <end position="202"/>
    </location>
</feature>
<feature type="active site" evidence="14 16">
    <location>
        <position position="676"/>
    </location>
</feature>
<dbReference type="InterPro" id="IPR004815">
    <property type="entry name" value="Lon_bac/euk-typ"/>
</dbReference>
<dbReference type="PROSITE" id="PS51787">
    <property type="entry name" value="LON_N"/>
    <property type="match status" value="1"/>
</dbReference>
<dbReference type="GO" id="GO:0005737">
    <property type="term" value="C:cytoplasm"/>
    <property type="evidence" value="ECO:0007669"/>
    <property type="project" value="UniProtKB-SubCell"/>
</dbReference>
<evidence type="ECO:0000256" key="16">
    <source>
        <dbReference type="PIRSR" id="PIRSR001174-1"/>
    </source>
</evidence>
<evidence type="ECO:0000256" key="9">
    <source>
        <dbReference type="ARBA" id="ARBA00050665"/>
    </source>
</evidence>
<evidence type="ECO:0000256" key="2">
    <source>
        <dbReference type="ARBA" id="ARBA00022490"/>
    </source>
</evidence>
<evidence type="ECO:0000256" key="13">
    <source>
        <dbReference type="ARBA" id="ARBA00082722"/>
    </source>
</evidence>
<dbReference type="OrthoDB" id="9803599at2"/>
<dbReference type="PROSITE" id="PS01046">
    <property type="entry name" value="LON_SER"/>
    <property type="match status" value="1"/>
</dbReference>
<dbReference type="PROSITE" id="PS51786">
    <property type="entry name" value="LON_PROTEOLYTIC"/>
    <property type="match status" value="1"/>
</dbReference>
<evidence type="ECO:0000256" key="4">
    <source>
        <dbReference type="ARBA" id="ARBA00022741"/>
    </source>
</evidence>
<dbReference type="PIRSF" id="PIRSF001174">
    <property type="entry name" value="Lon_proteas"/>
    <property type="match status" value="1"/>
</dbReference>
<evidence type="ECO:0000313" key="22">
    <source>
        <dbReference type="EMBL" id="SLK20930.1"/>
    </source>
</evidence>
<dbReference type="SUPFAM" id="SSF52540">
    <property type="entry name" value="P-loop containing nucleoside triphosphate hydrolases"/>
    <property type="match status" value="1"/>
</dbReference>
<dbReference type="SUPFAM" id="SSF54211">
    <property type="entry name" value="Ribosomal protein S5 domain 2-like"/>
    <property type="match status" value="1"/>
</dbReference>
<evidence type="ECO:0000259" key="21">
    <source>
        <dbReference type="PROSITE" id="PS51787"/>
    </source>
</evidence>
<dbReference type="InterPro" id="IPR027417">
    <property type="entry name" value="P-loop_NTPase"/>
</dbReference>
<dbReference type="InterPro" id="IPR020568">
    <property type="entry name" value="Ribosomal_Su5_D2-typ_SF"/>
</dbReference>
<dbReference type="GO" id="GO:0006515">
    <property type="term" value="P:protein quality control for misfolded or incompletely synthesized proteins"/>
    <property type="evidence" value="ECO:0007669"/>
    <property type="project" value="UniProtKB-UniRule"/>
</dbReference>
<keyword evidence="2 14" id="KW-0963">Cytoplasm</keyword>
<dbReference type="Gene3D" id="3.30.230.10">
    <property type="match status" value="1"/>
</dbReference>
<accession>A0A1U6JKS9</accession>
<comment type="catalytic activity">
    <reaction evidence="9 14 15 18">
        <text>Hydrolysis of proteins in presence of ATP.</text>
        <dbReference type="EC" id="3.4.21.53"/>
    </reaction>
</comment>
<dbReference type="GO" id="GO:0004176">
    <property type="term" value="F:ATP-dependent peptidase activity"/>
    <property type="evidence" value="ECO:0007669"/>
    <property type="project" value="UniProtKB-UniRule"/>
</dbReference>
<dbReference type="PANTHER" id="PTHR10046">
    <property type="entry name" value="ATP DEPENDENT LON PROTEASE FAMILY MEMBER"/>
    <property type="match status" value="1"/>
</dbReference>
<proteinExistence type="evidence at transcript level"/>
<keyword evidence="8 14" id="KW-0346">Stress response</keyword>
<evidence type="ECO:0000256" key="3">
    <source>
        <dbReference type="ARBA" id="ARBA00022670"/>
    </source>
</evidence>
<feature type="active site" evidence="14 16">
    <location>
        <position position="719"/>
    </location>
</feature>
<keyword evidence="7 14" id="KW-0067">ATP-binding</keyword>
<dbReference type="SMART" id="SM00464">
    <property type="entry name" value="LON"/>
    <property type="match status" value="1"/>
</dbReference>
<dbReference type="InterPro" id="IPR046336">
    <property type="entry name" value="Lon_prtase_N_sf"/>
</dbReference>
<feature type="binding site" evidence="14 17">
    <location>
        <begin position="353"/>
        <end position="360"/>
    </location>
    <ligand>
        <name>ATP</name>
        <dbReference type="ChEBI" id="CHEBI:30616"/>
    </ligand>
</feature>
<dbReference type="InterPro" id="IPR003959">
    <property type="entry name" value="ATPase_AAA_core"/>
</dbReference>
<protein>
    <recommendedName>
        <fullName evidence="12 14">Lon protease</fullName>
        <ecNumber evidence="11 14">3.4.21.53</ecNumber>
    </recommendedName>
    <alternativeName>
        <fullName evidence="13 14">ATP-dependent protease La</fullName>
    </alternativeName>
</protein>
<dbReference type="HAMAP" id="MF_01973">
    <property type="entry name" value="lon_bact"/>
    <property type="match status" value="1"/>
</dbReference>
<dbReference type="InterPro" id="IPR054594">
    <property type="entry name" value="Lon_lid"/>
</dbReference>
<dbReference type="AlphaFoldDB" id="A0A1U6JKS9"/>
<dbReference type="CDD" id="cd19500">
    <property type="entry name" value="RecA-like_Lon"/>
    <property type="match status" value="1"/>
</dbReference>
<evidence type="ECO:0000256" key="12">
    <source>
        <dbReference type="ARBA" id="ARBA00071934"/>
    </source>
</evidence>
<dbReference type="InterPro" id="IPR027065">
    <property type="entry name" value="Lon_Prtase"/>
</dbReference>
<feature type="domain" description="Lon proteolytic" evidence="20">
    <location>
        <begin position="589"/>
        <end position="770"/>
    </location>
</feature>
<evidence type="ECO:0000256" key="19">
    <source>
        <dbReference type="RuleBase" id="RU000591"/>
    </source>
</evidence>
<dbReference type="GO" id="GO:0005524">
    <property type="term" value="F:ATP binding"/>
    <property type="evidence" value="ECO:0007669"/>
    <property type="project" value="UniProtKB-UniRule"/>
</dbReference>
<dbReference type="InterPro" id="IPR014721">
    <property type="entry name" value="Ribsml_uS5_D2-typ_fold_subgr"/>
</dbReference>
<keyword evidence="6 14" id="KW-0720">Serine protease</keyword>
<dbReference type="InterPro" id="IPR008268">
    <property type="entry name" value="Peptidase_S16_AS"/>
</dbReference>
<organism evidence="22 23">
    <name type="scientific">Clostridium chauvoei JF4335</name>
    <dbReference type="NCBI Taxonomy" id="1351755"/>
    <lineage>
        <taxon>Bacteria</taxon>
        <taxon>Bacillati</taxon>
        <taxon>Bacillota</taxon>
        <taxon>Clostridia</taxon>
        <taxon>Eubacteriales</taxon>
        <taxon>Clostridiaceae</taxon>
        <taxon>Clostridium</taxon>
    </lineage>
</organism>
<gene>
    <name evidence="14" type="primary">lon</name>
    <name evidence="22" type="ORF">CCH01_20110</name>
</gene>
<comment type="induction">
    <text evidence="14">By heat shock.</text>
</comment>
<evidence type="ECO:0000256" key="17">
    <source>
        <dbReference type="PIRSR" id="PIRSR001174-2"/>
    </source>
</evidence>
<evidence type="ECO:0000313" key="23">
    <source>
        <dbReference type="Proteomes" id="UP000190476"/>
    </source>
</evidence>
<dbReference type="GO" id="GO:0043565">
    <property type="term" value="F:sequence-specific DNA binding"/>
    <property type="evidence" value="ECO:0007669"/>
    <property type="project" value="UniProtKB-UniRule"/>
</dbReference>
<dbReference type="GO" id="GO:0034605">
    <property type="term" value="P:cellular response to heat"/>
    <property type="evidence" value="ECO:0007669"/>
    <property type="project" value="UniProtKB-UniRule"/>
</dbReference>
<comment type="similarity">
    <text evidence="14 15 18 19">Belongs to the peptidase S16 family.</text>
</comment>
<evidence type="ECO:0000256" key="8">
    <source>
        <dbReference type="ARBA" id="ARBA00023016"/>
    </source>
</evidence>
<dbReference type="InterPro" id="IPR008269">
    <property type="entry name" value="Lon_proteolytic"/>
</dbReference>
<comment type="subcellular location">
    <subcellularLocation>
        <location evidence="1 14 15">Cytoplasm</location>
    </subcellularLocation>
</comment>
<dbReference type="Proteomes" id="UP000190476">
    <property type="component" value="Chromosome I"/>
</dbReference>
<dbReference type="Gene3D" id="1.20.58.1480">
    <property type="match status" value="1"/>
</dbReference>
<evidence type="ECO:0000256" key="18">
    <source>
        <dbReference type="PROSITE-ProRule" id="PRU01122"/>
    </source>
</evidence>
<dbReference type="NCBIfam" id="TIGR00763">
    <property type="entry name" value="lon"/>
    <property type="match status" value="1"/>
</dbReference>
<dbReference type="Pfam" id="PF00004">
    <property type="entry name" value="AAA"/>
    <property type="match status" value="1"/>
</dbReference>
<evidence type="ECO:0000256" key="1">
    <source>
        <dbReference type="ARBA" id="ARBA00004496"/>
    </source>
</evidence>
<reference evidence="23" key="1">
    <citation type="submission" date="2017-03" db="EMBL/GenBank/DDBJ databases">
        <authorList>
            <person name="Falquet L."/>
            <person name="Falquet L."/>
        </authorList>
    </citation>
    <scope>NUCLEOTIDE SEQUENCE [LARGE SCALE GENOMIC DNA]</scope>
</reference>
<evidence type="ECO:0000256" key="6">
    <source>
        <dbReference type="ARBA" id="ARBA00022825"/>
    </source>
</evidence>
<dbReference type="Gene3D" id="2.30.130.40">
    <property type="entry name" value="LON domain-like"/>
    <property type="match status" value="1"/>
</dbReference>
<dbReference type="Gene3D" id="1.20.5.5270">
    <property type="match status" value="1"/>
</dbReference>
<dbReference type="FunFam" id="3.40.50.300:FF:000021">
    <property type="entry name" value="Lon protease homolog"/>
    <property type="match status" value="1"/>
</dbReference>
<dbReference type="Gene3D" id="1.10.8.60">
    <property type="match status" value="1"/>
</dbReference>
<dbReference type="SMART" id="SM00382">
    <property type="entry name" value="AAA"/>
    <property type="match status" value="1"/>
</dbReference>
<dbReference type="InterPro" id="IPR027543">
    <property type="entry name" value="Lon_bac"/>
</dbReference>
<dbReference type="GO" id="GO:0004252">
    <property type="term" value="F:serine-type endopeptidase activity"/>
    <property type="evidence" value="ECO:0007669"/>
    <property type="project" value="UniProtKB-UniRule"/>
</dbReference>
<dbReference type="RefSeq" id="WP_079481547.1">
    <property type="nucleotide sequence ID" value="NZ_CBML010000006.1"/>
</dbReference>
<evidence type="ECO:0000256" key="15">
    <source>
        <dbReference type="PIRNR" id="PIRNR001174"/>
    </source>
</evidence>
<keyword evidence="5 14" id="KW-0378">Hydrolase</keyword>
<keyword evidence="3 14" id="KW-0645">Protease</keyword>
<dbReference type="GO" id="GO:0016887">
    <property type="term" value="F:ATP hydrolysis activity"/>
    <property type="evidence" value="ECO:0007669"/>
    <property type="project" value="UniProtKB-UniRule"/>
</dbReference>
<dbReference type="InterPro" id="IPR015947">
    <property type="entry name" value="PUA-like_sf"/>
</dbReference>
<evidence type="ECO:0000256" key="11">
    <source>
        <dbReference type="ARBA" id="ARBA00066743"/>
    </source>
</evidence>
<evidence type="ECO:0000256" key="10">
    <source>
        <dbReference type="ARBA" id="ARBA00053875"/>
    </source>
</evidence>
<dbReference type="Pfam" id="PF22667">
    <property type="entry name" value="Lon_lid"/>
    <property type="match status" value="1"/>
</dbReference>
<evidence type="ECO:0000256" key="14">
    <source>
        <dbReference type="HAMAP-Rule" id="MF_01973"/>
    </source>
</evidence>
<comment type="subunit">
    <text evidence="14 15">Homohexamer. Organized in a ring with a central cavity.</text>
</comment>
<dbReference type="Pfam" id="PF05362">
    <property type="entry name" value="Lon_C"/>
    <property type="match status" value="1"/>
</dbReference>
<name>A0A1U6JKS9_9CLOT</name>
<dbReference type="PRINTS" id="PR00830">
    <property type="entry name" value="ENDOLAPTASE"/>
</dbReference>
<dbReference type="EMBL" id="LT799839">
    <property type="protein sequence ID" value="SLK20930.1"/>
    <property type="molecule type" value="Genomic_DNA"/>
</dbReference>
<dbReference type="STRING" id="1351755.CCH01_20110"/>